<dbReference type="GO" id="GO:0046677">
    <property type="term" value="P:response to antibiotic"/>
    <property type="evidence" value="ECO:0007669"/>
    <property type="project" value="UniProtKB-KW"/>
</dbReference>
<keyword evidence="3 6" id="KW-1133">Transmembrane helix</keyword>
<sequence length="262" mass="27827">MSTISPDVGSSIVGDTLWLAGRHLRLMSRRPASIVGALVLPLIFTLLFYAVFRIPMERLGIDYAQYLLPAVVIQAMFFSAMSASVWAAEDASGGMVNRLRSMPVARTAPVLSLLVGELVRSLMSIVVLLLAGYALGFRFENGVGTAVLFFVLALTFGAATSLLYLAIGYAIAKADTAQSVGGLLYYPLLLLSNCFVPTSAYPDWLEPVVEQQPVTRVADGLRALSTAGTAGATSTVLIAFVWCAALIVVGGWAGSQAFGRIR</sequence>
<dbReference type="PROSITE" id="PS51012">
    <property type="entry name" value="ABC_TM2"/>
    <property type="match status" value="1"/>
</dbReference>
<feature type="transmembrane region" description="Helical" evidence="6">
    <location>
        <begin position="183"/>
        <end position="201"/>
    </location>
</feature>
<protein>
    <recommendedName>
        <fullName evidence="6">Transport permease protein</fullName>
    </recommendedName>
</protein>
<comment type="similarity">
    <text evidence="6">Belongs to the ABC-2 integral membrane protein family.</text>
</comment>
<dbReference type="AlphaFoldDB" id="A0A239N3X7"/>
<evidence type="ECO:0000313" key="8">
    <source>
        <dbReference type="EMBL" id="SNT49142.1"/>
    </source>
</evidence>
<proteinExistence type="inferred from homology"/>
<keyword evidence="9" id="KW-1185">Reference proteome</keyword>
<keyword evidence="6" id="KW-1003">Cell membrane</keyword>
<dbReference type="PANTHER" id="PTHR43229:SF2">
    <property type="entry name" value="NODULATION PROTEIN J"/>
    <property type="match status" value="1"/>
</dbReference>
<keyword evidence="4 6" id="KW-0472">Membrane</keyword>
<feature type="transmembrane region" description="Helical" evidence="6">
    <location>
        <begin position="230"/>
        <end position="253"/>
    </location>
</feature>
<dbReference type="Pfam" id="PF01061">
    <property type="entry name" value="ABC2_membrane"/>
    <property type="match status" value="1"/>
</dbReference>
<reference evidence="9" key="1">
    <citation type="submission" date="2017-06" db="EMBL/GenBank/DDBJ databases">
        <authorList>
            <person name="Varghese N."/>
            <person name="Submissions S."/>
        </authorList>
    </citation>
    <scope>NUCLEOTIDE SEQUENCE [LARGE SCALE GENOMIC DNA]</scope>
    <source>
        <strain evidence="9">JCM 23211</strain>
    </source>
</reference>
<evidence type="ECO:0000256" key="1">
    <source>
        <dbReference type="ARBA" id="ARBA00004141"/>
    </source>
</evidence>
<keyword evidence="5" id="KW-0046">Antibiotic resistance</keyword>
<evidence type="ECO:0000313" key="9">
    <source>
        <dbReference type="Proteomes" id="UP000198327"/>
    </source>
</evidence>
<dbReference type="PANTHER" id="PTHR43229">
    <property type="entry name" value="NODULATION PROTEIN J"/>
    <property type="match status" value="1"/>
</dbReference>
<gene>
    <name evidence="8" type="ORF">SAMN05421642_1289</name>
</gene>
<dbReference type="Proteomes" id="UP000198327">
    <property type="component" value="Unassembled WGS sequence"/>
</dbReference>
<feature type="transmembrane region" description="Helical" evidence="6">
    <location>
        <begin position="66"/>
        <end position="88"/>
    </location>
</feature>
<name>A0A239N3X7_9NOCA</name>
<dbReference type="InterPro" id="IPR013525">
    <property type="entry name" value="ABC2_TM"/>
</dbReference>
<feature type="transmembrane region" description="Helical" evidence="6">
    <location>
        <begin position="109"/>
        <end position="135"/>
    </location>
</feature>
<feature type="transmembrane region" description="Helical" evidence="6">
    <location>
        <begin position="32"/>
        <end position="54"/>
    </location>
</feature>
<accession>A0A239N3X7</accession>
<dbReference type="EMBL" id="FZOW01000028">
    <property type="protein sequence ID" value="SNT49142.1"/>
    <property type="molecule type" value="Genomic_DNA"/>
</dbReference>
<comment type="subcellular location">
    <subcellularLocation>
        <location evidence="6">Cell membrane</location>
        <topology evidence="6">Multi-pass membrane protein</topology>
    </subcellularLocation>
    <subcellularLocation>
        <location evidence="1">Membrane</location>
        <topology evidence="1">Multi-pass membrane protein</topology>
    </subcellularLocation>
</comment>
<evidence type="ECO:0000256" key="5">
    <source>
        <dbReference type="ARBA" id="ARBA00023251"/>
    </source>
</evidence>
<dbReference type="PIRSF" id="PIRSF006648">
    <property type="entry name" value="DrrB"/>
    <property type="match status" value="1"/>
</dbReference>
<dbReference type="GO" id="GO:0043190">
    <property type="term" value="C:ATP-binding cassette (ABC) transporter complex"/>
    <property type="evidence" value="ECO:0007669"/>
    <property type="project" value="InterPro"/>
</dbReference>
<feature type="domain" description="ABC transmembrane type-2" evidence="7">
    <location>
        <begin position="32"/>
        <end position="261"/>
    </location>
</feature>
<dbReference type="InterPro" id="IPR047817">
    <property type="entry name" value="ABC2_TM_bact-type"/>
</dbReference>
<feature type="transmembrane region" description="Helical" evidence="6">
    <location>
        <begin position="147"/>
        <end position="171"/>
    </location>
</feature>
<dbReference type="InterPro" id="IPR051784">
    <property type="entry name" value="Nod_factor_ABC_transporter"/>
</dbReference>
<evidence type="ECO:0000256" key="4">
    <source>
        <dbReference type="ARBA" id="ARBA00023136"/>
    </source>
</evidence>
<evidence type="ECO:0000256" key="3">
    <source>
        <dbReference type="ARBA" id="ARBA00022989"/>
    </source>
</evidence>
<dbReference type="RefSeq" id="WP_089252311.1">
    <property type="nucleotide sequence ID" value="NZ_FZOW01000028.1"/>
</dbReference>
<keyword evidence="2 6" id="KW-0812">Transmembrane</keyword>
<evidence type="ECO:0000256" key="2">
    <source>
        <dbReference type="ARBA" id="ARBA00022692"/>
    </source>
</evidence>
<organism evidence="8 9">
    <name type="scientific">Rhodococcoides kyotonense</name>
    <dbReference type="NCBI Taxonomy" id="398843"/>
    <lineage>
        <taxon>Bacteria</taxon>
        <taxon>Bacillati</taxon>
        <taxon>Actinomycetota</taxon>
        <taxon>Actinomycetes</taxon>
        <taxon>Mycobacteriales</taxon>
        <taxon>Nocardiaceae</taxon>
        <taxon>Rhodococcoides</taxon>
    </lineage>
</organism>
<dbReference type="OrthoDB" id="3370990at2"/>
<dbReference type="InterPro" id="IPR000412">
    <property type="entry name" value="ABC_2_transport"/>
</dbReference>
<evidence type="ECO:0000256" key="6">
    <source>
        <dbReference type="RuleBase" id="RU361157"/>
    </source>
</evidence>
<evidence type="ECO:0000259" key="7">
    <source>
        <dbReference type="PROSITE" id="PS51012"/>
    </source>
</evidence>
<keyword evidence="6" id="KW-0813">Transport</keyword>
<dbReference type="GO" id="GO:0140359">
    <property type="term" value="F:ABC-type transporter activity"/>
    <property type="evidence" value="ECO:0007669"/>
    <property type="project" value="InterPro"/>
</dbReference>